<reference evidence="2" key="1">
    <citation type="submission" date="2021-02" db="EMBL/GenBank/DDBJ databases">
        <authorList>
            <person name="Palmer J.M."/>
        </authorList>
    </citation>
    <scope>NUCLEOTIDE SEQUENCE</scope>
    <source>
        <strain evidence="2">SCRP734</strain>
    </source>
</reference>
<evidence type="ECO:0000256" key="1">
    <source>
        <dbReference type="SAM" id="MobiDB-lite"/>
    </source>
</evidence>
<feature type="compositionally biased region" description="Basic and acidic residues" evidence="1">
    <location>
        <begin position="79"/>
        <end position="90"/>
    </location>
</feature>
<organism evidence="2 3">
    <name type="scientific">Phytophthora pseudosyringae</name>
    <dbReference type="NCBI Taxonomy" id="221518"/>
    <lineage>
        <taxon>Eukaryota</taxon>
        <taxon>Sar</taxon>
        <taxon>Stramenopiles</taxon>
        <taxon>Oomycota</taxon>
        <taxon>Peronosporomycetes</taxon>
        <taxon>Peronosporales</taxon>
        <taxon>Peronosporaceae</taxon>
        <taxon>Phytophthora</taxon>
    </lineage>
</organism>
<dbReference type="Proteomes" id="UP000694044">
    <property type="component" value="Unassembled WGS sequence"/>
</dbReference>
<protein>
    <submittedName>
        <fullName evidence="2">Uncharacterized protein</fullName>
    </submittedName>
</protein>
<comment type="caution">
    <text evidence="2">The sequence shown here is derived from an EMBL/GenBank/DDBJ whole genome shotgun (WGS) entry which is preliminary data.</text>
</comment>
<keyword evidence="3" id="KW-1185">Reference proteome</keyword>
<evidence type="ECO:0000313" key="3">
    <source>
        <dbReference type="Proteomes" id="UP000694044"/>
    </source>
</evidence>
<dbReference type="AlphaFoldDB" id="A0A8T1WKK3"/>
<feature type="compositionally biased region" description="Basic residues" evidence="1">
    <location>
        <begin position="67"/>
        <end position="78"/>
    </location>
</feature>
<accession>A0A8T1WKK3</accession>
<feature type="region of interest" description="Disordered" evidence="1">
    <location>
        <begin position="48"/>
        <end position="121"/>
    </location>
</feature>
<sequence length="152" mass="17171">MVRVHSAWRSPALRDVSFKVISYPHVFVCVNHRRKIGRREWPWQLAKNAKTKKAEGMAAVKEDTPKRAPKCAKPKPKKAARDSNKRKYDSSESTVPSHKRSKPAARYICDEGTPPEELSASQLLNLEEKLPRERGSKATGARALIEAAYHDV</sequence>
<proteinExistence type="predicted"/>
<feature type="compositionally biased region" description="Basic and acidic residues" evidence="1">
    <location>
        <begin position="52"/>
        <end position="66"/>
    </location>
</feature>
<dbReference type="EMBL" id="JAGDFM010000012">
    <property type="protein sequence ID" value="KAG7392259.1"/>
    <property type="molecule type" value="Genomic_DNA"/>
</dbReference>
<name>A0A8T1WKK3_9STRA</name>
<gene>
    <name evidence="2" type="ORF">PHYPSEUDO_001363</name>
</gene>
<evidence type="ECO:0000313" key="2">
    <source>
        <dbReference type="EMBL" id="KAG7392259.1"/>
    </source>
</evidence>